<dbReference type="Pfam" id="PF00932">
    <property type="entry name" value="LTD"/>
    <property type="match status" value="1"/>
</dbReference>
<evidence type="ECO:0000313" key="4">
    <source>
        <dbReference type="EMBL" id="MBW7456369.1"/>
    </source>
</evidence>
<feature type="chain" id="PRO_5045206796" evidence="2">
    <location>
        <begin position="25"/>
        <end position="817"/>
    </location>
</feature>
<dbReference type="EMBL" id="JAHZIK010000560">
    <property type="protein sequence ID" value="MBW7456369.1"/>
    <property type="molecule type" value="Genomic_DNA"/>
</dbReference>
<reference evidence="4 5" key="1">
    <citation type="submission" date="2021-07" db="EMBL/GenBank/DDBJ databases">
        <title>Paenibacillus radiodurans sp. nov., isolated from the southeastern edge of Tengger Desert.</title>
        <authorList>
            <person name="Zhang G."/>
        </authorList>
    </citation>
    <scope>NUCLEOTIDE SEQUENCE [LARGE SCALE GENOMIC DNA]</scope>
    <source>
        <strain evidence="4 5">CCM 7311</strain>
    </source>
</reference>
<gene>
    <name evidence="4" type="ORF">K0U00_20250</name>
</gene>
<dbReference type="Proteomes" id="UP001519887">
    <property type="component" value="Unassembled WGS sequence"/>
</dbReference>
<dbReference type="SUPFAM" id="SSF50969">
    <property type="entry name" value="YVTN repeat-like/Quinoprotein amine dehydrogenase"/>
    <property type="match status" value="1"/>
</dbReference>
<keyword evidence="2" id="KW-0732">Signal</keyword>
<dbReference type="InterPro" id="IPR036415">
    <property type="entry name" value="Lamin_tail_dom_sf"/>
</dbReference>
<dbReference type="SUPFAM" id="SSF74853">
    <property type="entry name" value="Lamin A/C globular tail domain"/>
    <property type="match status" value="1"/>
</dbReference>
<evidence type="ECO:0000256" key="1">
    <source>
        <dbReference type="SAM" id="MobiDB-lite"/>
    </source>
</evidence>
<dbReference type="Pfam" id="PF22494">
    <property type="entry name" value="choice_anch_I"/>
    <property type="match status" value="1"/>
</dbReference>
<dbReference type="PANTHER" id="PTHR46928:SF1">
    <property type="entry name" value="MESENCHYME-SPECIFIC CELL SURFACE GLYCOPROTEIN"/>
    <property type="match status" value="1"/>
</dbReference>
<dbReference type="InterPro" id="IPR055188">
    <property type="entry name" value="Choice_anch_I"/>
</dbReference>
<feature type="non-terminal residue" evidence="4">
    <location>
        <position position="817"/>
    </location>
</feature>
<dbReference type="InterPro" id="IPR011044">
    <property type="entry name" value="Quino_amine_DH_bsu"/>
</dbReference>
<dbReference type="InterPro" id="IPR015919">
    <property type="entry name" value="Cadherin-like_sf"/>
</dbReference>
<dbReference type="Gene3D" id="2.60.40.10">
    <property type="entry name" value="Immunoglobulins"/>
    <property type="match status" value="1"/>
</dbReference>
<dbReference type="Pfam" id="PF05345">
    <property type="entry name" value="He_PIG"/>
    <property type="match status" value="1"/>
</dbReference>
<organism evidence="4 5">
    <name type="scientific">Paenibacillus sepulcri</name>
    <dbReference type="NCBI Taxonomy" id="359917"/>
    <lineage>
        <taxon>Bacteria</taxon>
        <taxon>Bacillati</taxon>
        <taxon>Bacillota</taxon>
        <taxon>Bacilli</taxon>
        <taxon>Bacillales</taxon>
        <taxon>Paenibacillaceae</taxon>
        <taxon>Paenibacillus</taxon>
    </lineage>
</organism>
<dbReference type="InterPro" id="IPR001322">
    <property type="entry name" value="Lamin_tail_dom"/>
</dbReference>
<keyword evidence="5" id="KW-1185">Reference proteome</keyword>
<dbReference type="Gene3D" id="2.130.10.10">
    <property type="entry name" value="YVTN repeat-like/Quinoprotein amine dehydrogenase"/>
    <property type="match status" value="1"/>
</dbReference>
<evidence type="ECO:0000313" key="5">
    <source>
        <dbReference type="Proteomes" id="UP001519887"/>
    </source>
</evidence>
<accession>A0ABS7C660</accession>
<name>A0ABS7C660_9BACL</name>
<evidence type="ECO:0000256" key="2">
    <source>
        <dbReference type="SAM" id="SignalP"/>
    </source>
</evidence>
<dbReference type="InterPro" id="IPR015943">
    <property type="entry name" value="WD40/YVTN_repeat-like_dom_sf"/>
</dbReference>
<dbReference type="SUPFAM" id="SSF49313">
    <property type="entry name" value="Cadherin-like"/>
    <property type="match status" value="1"/>
</dbReference>
<comment type="caution">
    <text evidence="4">The sequence shown here is derived from an EMBL/GenBank/DDBJ whole genome shotgun (WGS) entry which is preliminary data.</text>
</comment>
<dbReference type="PROSITE" id="PS51841">
    <property type="entry name" value="LTD"/>
    <property type="match status" value="1"/>
</dbReference>
<dbReference type="PANTHER" id="PTHR46928">
    <property type="entry name" value="MESENCHYME-SPECIFIC CELL SURFACE GLYCOPROTEIN"/>
    <property type="match status" value="1"/>
</dbReference>
<dbReference type="InterPro" id="IPR052956">
    <property type="entry name" value="Mesenchyme-surface_protein"/>
</dbReference>
<feature type="signal peptide" evidence="2">
    <location>
        <begin position="1"/>
        <end position="24"/>
    </location>
</feature>
<feature type="region of interest" description="Disordered" evidence="1">
    <location>
        <begin position="754"/>
        <end position="784"/>
    </location>
</feature>
<proteinExistence type="predicted"/>
<dbReference type="InterPro" id="IPR013783">
    <property type="entry name" value="Ig-like_fold"/>
</dbReference>
<sequence length="817" mass="86651">MKQRGKKLLSLLLAAEMLAGSVFAGGAAMAAEGPIAGTPYTAAGTYDVTVPHVIINQIYGGGRELDDEIVVSNGFVELYNPTNIEVSLNGWSLQYADNGIPGTTDKSDTAGGVTGDWEVLNLTGAIPAHSSYLIKAKNTGSAEAKLDITDKQDLMFDHFLNNKGMKVALMSDNTPLTAKNPFEAKPSGYVDMVGTGSNDSNSQIDGYEMEHPSGDAGGTSKKIALRRINFTDSDHNNIDFEQVNYDKVNEATITAKGPRSSADNAWGISPLVFTALSLPEANAGSPYTAYSVTTAVYGGTIPYHYAADGLPSGLSINPSNGSITGTPGEAGTASVTIKVTDSAESPLTIEKELPLMVNAAPAPAIEDKLSVEKIGEYQVGESNEDGGVAEIVKYNKDNGKMYVVNGSSTPPSLDIVALTNDEELTKEKSVLVKNLSEVDGFEYGDLTSVDVNTATKRVAVAIQEADSMKPGKILVLDYDGNLLTSYPAGVQPDMVKYTTNGKYLMTADEAEPRNAPDDPNGSVTIVDTTTGVSTQVAFDKPDVIDDNVHIRGESGPGGLITGSGTKEDAIFDLEPEYIALSADETKAYVSLQEGNAIATIDIAGKTVDSIKGLGLKDLNDPKNSLDLVEDGEINLENVPFSGMYMPDGIATYSANGKQYLFTANEGDATEWPVDADELTRTNATKIEDIKDGLNPDSAAAKFLDGEDKYDDVEVVSDMGNDGVYLYGGRSFSIWDTTNMTQVFDSGSDFEKITGQRVPDNFNASNSKTDMDDRSPKKGPEPEYVSVGQVGSKAFAFVGLERVGGIMTYDVTDPTKPA</sequence>
<evidence type="ECO:0000259" key="3">
    <source>
        <dbReference type="PROSITE" id="PS51841"/>
    </source>
</evidence>
<dbReference type="NCBIfam" id="NF038117">
    <property type="entry name" value="choice_anch_I"/>
    <property type="match status" value="1"/>
</dbReference>
<protein>
    <submittedName>
        <fullName evidence="4">Choice-of-anchor I family protein</fullName>
    </submittedName>
</protein>
<feature type="compositionally biased region" description="Basic and acidic residues" evidence="1">
    <location>
        <begin position="768"/>
        <end position="780"/>
    </location>
</feature>
<feature type="domain" description="LTD" evidence="3">
    <location>
        <begin position="44"/>
        <end position="211"/>
    </location>
</feature>